<evidence type="ECO:0000256" key="4">
    <source>
        <dbReference type="SAM" id="SignalP"/>
    </source>
</evidence>
<dbReference type="GO" id="GO:0016998">
    <property type="term" value="P:cell wall macromolecule catabolic process"/>
    <property type="evidence" value="ECO:0007669"/>
    <property type="project" value="InterPro"/>
</dbReference>
<keyword evidence="3" id="KW-0326">Glycosidase</keyword>
<dbReference type="InterPro" id="IPR018077">
    <property type="entry name" value="Glyco_hydro_fam25_subgr"/>
</dbReference>
<dbReference type="CDD" id="cd06413">
    <property type="entry name" value="GH25_muramidase_1"/>
    <property type="match status" value="1"/>
</dbReference>
<organism evidence="5 6">
    <name type="scientific">Propylenella binzhouense</name>
    <dbReference type="NCBI Taxonomy" id="2555902"/>
    <lineage>
        <taxon>Bacteria</taxon>
        <taxon>Pseudomonadati</taxon>
        <taxon>Pseudomonadota</taxon>
        <taxon>Alphaproteobacteria</taxon>
        <taxon>Hyphomicrobiales</taxon>
        <taxon>Propylenellaceae</taxon>
        <taxon>Propylenella</taxon>
    </lineage>
</organism>
<dbReference type="Gene3D" id="3.20.20.80">
    <property type="entry name" value="Glycosidases"/>
    <property type="match status" value="1"/>
</dbReference>
<protein>
    <submittedName>
        <fullName evidence="5">Glycoside hydrolase</fullName>
    </submittedName>
</protein>
<proteinExistence type="inferred from homology"/>
<evidence type="ECO:0000313" key="5">
    <source>
        <dbReference type="EMBL" id="MYZ50009.1"/>
    </source>
</evidence>
<dbReference type="RefSeq" id="WP_161142344.1">
    <property type="nucleotide sequence ID" value="NZ_SPKJ01000113.1"/>
</dbReference>
<evidence type="ECO:0000313" key="6">
    <source>
        <dbReference type="Proteomes" id="UP000773614"/>
    </source>
</evidence>
<dbReference type="InterPro" id="IPR002053">
    <property type="entry name" value="Glyco_hydro_25"/>
</dbReference>
<evidence type="ECO:0000256" key="3">
    <source>
        <dbReference type="ARBA" id="ARBA00023295"/>
    </source>
</evidence>
<dbReference type="GO" id="GO:0016052">
    <property type="term" value="P:carbohydrate catabolic process"/>
    <property type="evidence" value="ECO:0007669"/>
    <property type="project" value="TreeGrafter"/>
</dbReference>
<dbReference type="EMBL" id="SPKJ01000113">
    <property type="protein sequence ID" value="MYZ50009.1"/>
    <property type="molecule type" value="Genomic_DNA"/>
</dbReference>
<dbReference type="GO" id="GO:0009253">
    <property type="term" value="P:peptidoglycan catabolic process"/>
    <property type="evidence" value="ECO:0007669"/>
    <property type="project" value="InterPro"/>
</dbReference>
<dbReference type="PANTHER" id="PTHR34135:SF2">
    <property type="entry name" value="LYSOZYME"/>
    <property type="match status" value="1"/>
</dbReference>
<evidence type="ECO:0000256" key="2">
    <source>
        <dbReference type="ARBA" id="ARBA00022801"/>
    </source>
</evidence>
<dbReference type="InterPro" id="IPR017853">
    <property type="entry name" value="GH"/>
</dbReference>
<comment type="similarity">
    <text evidence="1">Belongs to the glycosyl hydrolase 25 family.</text>
</comment>
<keyword evidence="6" id="KW-1185">Reference proteome</keyword>
<dbReference type="PANTHER" id="PTHR34135">
    <property type="entry name" value="LYSOZYME"/>
    <property type="match status" value="1"/>
</dbReference>
<sequence>MLSRLARAIAVLATAAFVSSCAGKLPYPTHGDSDPHPGVARAHRMPVQGIDVSKYQGDIDWDRVRRAGTRFAYIKATEGGDHVDSRFYDNWEGAARAGIPRGAYHFMYWCRTATEQAIWFSQAVPYDPTALPPVLDLEWNGHSVTCPSKVPREQALEMIRIMLAAMEAHTGRQPIIYTDIGFHREVLEGEFPHYQFWLRSVAAEPHERFNGRKWALWQFTATGRVPGVKGDVDRNAFIGSPKQWERWLRDVTTDHRVFKH</sequence>
<dbReference type="Pfam" id="PF01183">
    <property type="entry name" value="Glyco_hydro_25"/>
    <property type="match status" value="1"/>
</dbReference>
<keyword evidence="4" id="KW-0732">Signal</keyword>
<feature type="chain" id="PRO_5037477461" evidence="4">
    <location>
        <begin position="23"/>
        <end position="260"/>
    </location>
</feature>
<dbReference type="PROSITE" id="PS51904">
    <property type="entry name" value="GLYCOSYL_HYDROL_F25_2"/>
    <property type="match status" value="1"/>
</dbReference>
<evidence type="ECO:0000256" key="1">
    <source>
        <dbReference type="ARBA" id="ARBA00010646"/>
    </source>
</evidence>
<dbReference type="PROSITE" id="PS51257">
    <property type="entry name" value="PROKAR_LIPOPROTEIN"/>
    <property type="match status" value="1"/>
</dbReference>
<dbReference type="SUPFAM" id="SSF51445">
    <property type="entry name" value="(Trans)glycosidases"/>
    <property type="match status" value="1"/>
</dbReference>
<dbReference type="GO" id="GO:0003796">
    <property type="term" value="F:lysozyme activity"/>
    <property type="evidence" value="ECO:0007669"/>
    <property type="project" value="InterPro"/>
</dbReference>
<comment type="caution">
    <text evidence="5">The sequence shown here is derived from an EMBL/GenBank/DDBJ whole genome shotgun (WGS) entry which is preliminary data.</text>
</comment>
<feature type="signal peptide" evidence="4">
    <location>
        <begin position="1"/>
        <end position="22"/>
    </location>
</feature>
<dbReference type="Proteomes" id="UP000773614">
    <property type="component" value="Unassembled WGS sequence"/>
</dbReference>
<reference evidence="5" key="1">
    <citation type="submission" date="2019-03" db="EMBL/GenBank/DDBJ databases">
        <title>Afifella sp. nov., isolated from activated sludge.</title>
        <authorList>
            <person name="Li Q."/>
            <person name="Liu Y."/>
        </authorList>
    </citation>
    <scope>NUCLEOTIDE SEQUENCE</scope>
    <source>
        <strain evidence="5">L72</strain>
    </source>
</reference>
<dbReference type="AlphaFoldDB" id="A0A964T907"/>
<accession>A0A964T907</accession>
<keyword evidence="2 5" id="KW-0378">Hydrolase</keyword>
<dbReference type="SMART" id="SM00641">
    <property type="entry name" value="Glyco_25"/>
    <property type="match status" value="1"/>
</dbReference>
<gene>
    <name evidence="5" type="ORF">E4O86_20085</name>
</gene>
<name>A0A964T907_9HYPH</name>
<dbReference type="OrthoDB" id="9798192at2"/>